<evidence type="ECO:0000313" key="2">
    <source>
        <dbReference type="Proteomes" id="UP001229421"/>
    </source>
</evidence>
<reference evidence="1" key="1">
    <citation type="journal article" date="2023" name="bioRxiv">
        <title>Improved chromosome-level genome assembly for marigold (Tagetes erecta).</title>
        <authorList>
            <person name="Jiang F."/>
            <person name="Yuan L."/>
            <person name="Wang S."/>
            <person name="Wang H."/>
            <person name="Xu D."/>
            <person name="Wang A."/>
            <person name="Fan W."/>
        </authorList>
    </citation>
    <scope>NUCLEOTIDE SEQUENCE</scope>
    <source>
        <strain evidence="1">WSJ</strain>
        <tissue evidence="1">Leaf</tissue>
    </source>
</reference>
<sequence>MVSMDDDMCFDDYLNLSFPIEIVEPSKKLKNQKKDLKREEADPDLLTVPGRSSVAKAWLFPVLMPELLIVSDDFYNFDG</sequence>
<protein>
    <submittedName>
        <fullName evidence="1">Uncharacterized protein</fullName>
    </submittedName>
</protein>
<organism evidence="1 2">
    <name type="scientific">Tagetes erecta</name>
    <name type="common">African marigold</name>
    <dbReference type="NCBI Taxonomy" id="13708"/>
    <lineage>
        <taxon>Eukaryota</taxon>
        <taxon>Viridiplantae</taxon>
        <taxon>Streptophyta</taxon>
        <taxon>Embryophyta</taxon>
        <taxon>Tracheophyta</taxon>
        <taxon>Spermatophyta</taxon>
        <taxon>Magnoliopsida</taxon>
        <taxon>eudicotyledons</taxon>
        <taxon>Gunneridae</taxon>
        <taxon>Pentapetalae</taxon>
        <taxon>asterids</taxon>
        <taxon>campanulids</taxon>
        <taxon>Asterales</taxon>
        <taxon>Asteraceae</taxon>
        <taxon>Asteroideae</taxon>
        <taxon>Heliantheae alliance</taxon>
        <taxon>Tageteae</taxon>
        <taxon>Tagetes</taxon>
    </lineage>
</organism>
<accession>A0AAD8JVT7</accession>
<dbReference type="EMBL" id="JAUHHV010000009">
    <property type="protein sequence ID" value="KAK1411890.1"/>
    <property type="molecule type" value="Genomic_DNA"/>
</dbReference>
<proteinExistence type="predicted"/>
<keyword evidence="2" id="KW-1185">Reference proteome</keyword>
<comment type="caution">
    <text evidence="1">The sequence shown here is derived from an EMBL/GenBank/DDBJ whole genome shotgun (WGS) entry which is preliminary data.</text>
</comment>
<name>A0AAD8JVT7_TARER</name>
<gene>
    <name evidence="1" type="ORF">QVD17_32729</name>
</gene>
<evidence type="ECO:0000313" key="1">
    <source>
        <dbReference type="EMBL" id="KAK1411890.1"/>
    </source>
</evidence>
<dbReference type="AlphaFoldDB" id="A0AAD8JVT7"/>
<dbReference type="Proteomes" id="UP001229421">
    <property type="component" value="Unassembled WGS sequence"/>
</dbReference>